<dbReference type="Pfam" id="PF14398">
    <property type="entry name" value="ATPgrasp_YheCD"/>
    <property type="match status" value="1"/>
</dbReference>
<proteinExistence type="predicted"/>
<comment type="caution">
    <text evidence="1">The sequence shown here is derived from an EMBL/GenBank/DDBJ whole genome shotgun (WGS) entry which is preliminary data.</text>
</comment>
<dbReference type="SUPFAM" id="SSF56059">
    <property type="entry name" value="Glutathione synthetase ATP-binding domain-like"/>
    <property type="match status" value="1"/>
</dbReference>
<protein>
    <recommendedName>
        <fullName evidence="3">Endospore coat-associated protein YheD</fullName>
    </recommendedName>
</protein>
<gene>
    <name evidence="1" type="ORF">FHS18_005232</name>
</gene>
<organism evidence="1 2">
    <name type="scientific">Paenibacillus phyllosphaerae</name>
    <dbReference type="NCBI Taxonomy" id="274593"/>
    <lineage>
        <taxon>Bacteria</taxon>
        <taxon>Bacillati</taxon>
        <taxon>Bacillota</taxon>
        <taxon>Bacilli</taxon>
        <taxon>Bacillales</taxon>
        <taxon>Paenibacillaceae</taxon>
        <taxon>Paenibacillus</taxon>
    </lineage>
</organism>
<dbReference type="Proteomes" id="UP000570361">
    <property type="component" value="Unassembled WGS sequence"/>
</dbReference>
<dbReference type="InterPro" id="IPR026838">
    <property type="entry name" value="YheC/D"/>
</dbReference>
<dbReference type="AlphaFoldDB" id="A0A7W5FQK1"/>
<reference evidence="1 2" key="1">
    <citation type="submission" date="2020-08" db="EMBL/GenBank/DDBJ databases">
        <title>Genomic Encyclopedia of Type Strains, Phase III (KMG-III): the genomes of soil and plant-associated and newly described type strains.</title>
        <authorList>
            <person name="Whitman W."/>
        </authorList>
    </citation>
    <scope>NUCLEOTIDE SEQUENCE [LARGE SCALE GENOMIC DNA]</scope>
    <source>
        <strain evidence="1 2">CECT 5862</strain>
    </source>
</reference>
<evidence type="ECO:0008006" key="3">
    <source>
        <dbReference type="Google" id="ProtNLM"/>
    </source>
</evidence>
<sequence>MFIKRIPELKPNQIMLPPGYVTFPSSFVLHVGSWTKEVNVIIDDGLPQNSIGLPVQMNNDFTIPDTVPYEMVIDGTNLHLGPVIALLIAKRGLTPRLMERYRGYLANYQEIKGLIYLCSLDGINPRNKTISGVYFNPNADWDASPWVQGIFPYPHVTWRRIGVSKNRLYDDLIIHTNRRIFNPYFLNKWEFWESLRANPLISNHLPHTKLLDRPQTLHQMVALYGSVYLKPTKGAKAQGIAKLAKTSNGWLYMNKNKRKTSISSLNKAWLFLRNLHKGKRYLIQQSVAMTYQNKNIDFRVVMQKNGNQEWACSGIIARYGKEGRFYTNDVSSIGLGRDALRTVYGLNEEEAARKEEDMIQICTLTCQILDSMFGSFGDVGIDATVDPNLKVWLLEINSLHQHSLASYLQDDRQMYGKVLTQPLAYAKAWSGFSRYNQS</sequence>
<name>A0A7W5FQK1_9BACL</name>
<evidence type="ECO:0000313" key="1">
    <source>
        <dbReference type="EMBL" id="MBB3113129.1"/>
    </source>
</evidence>
<accession>A0A7W5FQK1</accession>
<dbReference type="RefSeq" id="WP_183603221.1">
    <property type="nucleotide sequence ID" value="NZ_JACHXK010000016.1"/>
</dbReference>
<evidence type="ECO:0000313" key="2">
    <source>
        <dbReference type="Proteomes" id="UP000570361"/>
    </source>
</evidence>
<dbReference type="EMBL" id="JACHXK010000016">
    <property type="protein sequence ID" value="MBB3113129.1"/>
    <property type="molecule type" value="Genomic_DNA"/>
</dbReference>
<keyword evidence="2" id="KW-1185">Reference proteome</keyword>